<dbReference type="Proteomes" id="UP000008144">
    <property type="component" value="Chromosome 5"/>
</dbReference>
<evidence type="ECO:0000313" key="13">
    <source>
        <dbReference type="Ensembl" id="ENSCINP00000035323.1"/>
    </source>
</evidence>
<keyword evidence="4 9" id="KW-1133">Transmembrane helix</keyword>
<evidence type="ECO:0000259" key="11">
    <source>
        <dbReference type="Pfam" id="PF18139"/>
    </source>
</evidence>
<reference evidence="13" key="4">
    <citation type="submission" date="2025-09" db="UniProtKB">
        <authorList>
            <consortium name="Ensembl"/>
        </authorList>
    </citation>
    <scope>IDENTIFICATION</scope>
</reference>
<feature type="region of interest" description="Disordered" evidence="8">
    <location>
        <begin position="628"/>
        <end position="652"/>
    </location>
</feature>
<reference evidence="13" key="2">
    <citation type="journal article" date="2008" name="Genome Biol.">
        <title>Improved genome assembly and evidence-based global gene model set for the chordate Ciona intestinalis: new insight into intron and operon populations.</title>
        <authorList>
            <person name="Satou Y."/>
            <person name="Mineta K."/>
            <person name="Ogasawara M."/>
            <person name="Sasakura Y."/>
            <person name="Shoguchi E."/>
            <person name="Ueno K."/>
            <person name="Yamada L."/>
            <person name="Matsumoto J."/>
            <person name="Wasserscheid J."/>
            <person name="Dewar K."/>
            <person name="Wiley G.B."/>
            <person name="Macmil S.L."/>
            <person name="Roe B.A."/>
            <person name="Zeller R.W."/>
            <person name="Hastings K.E."/>
            <person name="Lemaire P."/>
            <person name="Lindquist E."/>
            <person name="Endo T."/>
            <person name="Hotta K."/>
            <person name="Inaba K."/>
        </authorList>
    </citation>
    <scope>NUCLEOTIDE SEQUENCE [LARGE SCALE GENOMIC DNA]</scope>
    <source>
        <strain evidence="13">wild type</strain>
    </source>
</reference>
<dbReference type="GO" id="GO:0005262">
    <property type="term" value="F:calcium channel activity"/>
    <property type="evidence" value="ECO:0000318"/>
    <property type="project" value="GO_Central"/>
</dbReference>
<dbReference type="PROSITE" id="PS51257">
    <property type="entry name" value="PROKAR_LIPOPROTEIN"/>
    <property type="match status" value="1"/>
</dbReference>
<feature type="domain" description="Ion transport" evidence="10">
    <location>
        <begin position="883"/>
        <end position="1134"/>
    </location>
</feature>
<dbReference type="InParanoid" id="H2Y089"/>
<evidence type="ECO:0000256" key="5">
    <source>
        <dbReference type="ARBA" id="ARBA00023065"/>
    </source>
</evidence>
<name>H2Y089_CIOIN</name>
<sequence>MNKPRQLLVCFAIQPLQNGVTIACWGATANSVSRGGTVSQSRNTTKQEKTWVELTFNKRECTKFVPVGSSSQESISRCGCGRLLSNHNYLNAPRYITEEENLFDKTQEDTRWNVMKNTSCWPTDAHGTLEFQGTGEGDKSQYIRLSHDTSPDLVLQLMIDEWKLQPPHMVISVHGGTHNLQLQPKLMRVISNGLIKAAKTTGAWIMSFGLNMGIGAIVGNALKEHKAKSRGKVFSIGVAPWGVVDHREDLIGSQSIKSYQTMANPLSKGSVLHAAHTHFLLVDNGTEGRYDTEIRFRRQLEKKLSQHRINPRSGHNCSIVCLVLEGGKNTINVVLESVKQNPPIPVIVCDGSGRAADLIAFAHQYADDDGFMIEELRLQLLVLIEDTFKCRRDQAQYIFISIMECIKKKDLITIFRMGQGSNQDDIDIAILTATLKAQCKSAPDMLNLALAWNRIDIATSQIFVYGRQWPPITYSRASQTFLPKTPFISKNFSNASHLENTSLQCDSNKINHLYSWSQVLSLEQAMMDALIADRVEFVKLLMENGVSMHKFLTVHRLEELYNATPLPVNVVYLMNDVKKNIPPGYRFTLTDIGLVIELLMGGAYRCSYTRKRFRLYYASKNKPATGMKKQLFNNPTTDAMTHDSKSNSASPNLPKDFPYPFNELLMWALIMKRQKMALFMWQQGEEAIAKALVACKLYKAMAKEAADDDLDVEESDQLKAYSKEFQDLAIQLLEVCYHADDDATQHILTYELKQWSRHTCLSLAVAAKHRDFIAHPCVQLLLNDLWMGGLSMRKNSSLKVILGILLPPTILMLEFKTHEELQLMPQTVAEHLHEVSSVSSSVEGDISEQRGEDAYVILTMRRKQIGFRKKVYEFYNAPITKFWMHTMLYTVILSLFTFVVLVRLENLPSIYEWIVISHAITVTIEKVREIVVSEPSGTKQKVKIWCGKFWNLVEVLTLSMFFIGLGLRLSNDPYLLKVGRAIYCANIVLWYSHLLNIFSVSKYLGPYVTLMGKMMVDLGTFIILLAVVLASFGVARQQNLQAVLHPNETAKWSLLKDVALEPYFMLYGEVYAGTIDLVKLEIDFSCSADNYDNLCSVGSWIAPTFMTIYLLVANILLLNLLIAVFNNTFARVKTYSDRIWKFQRYLMIVEYELRPVLPPPLILISYISMIIGRIFKKRKSSSSDRGLKLFLDDDDVEKLHDFEEDCVDEFFRSRNQNNPTEAVNKNYDRDRLTRLLDSVEEMRENESNLLNHLSVIHERLAYLEDINIKYDITEKLHSVSERRMIRQRSRVRNDSEMSSLLLHQDEVNQS</sequence>
<dbReference type="InterPro" id="IPR050927">
    <property type="entry name" value="TRPM"/>
</dbReference>
<dbReference type="Pfam" id="PF25508">
    <property type="entry name" value="TRPM2"/>
    <property type="match status" value="1"/>
</dbReference>
<feature type="transmembrane region" description="Helical" evidence="9">
    <location>
        <begin position="949"/>
        <end position="969"/>
    </location>
</feature>
<dbReference type="FunCoup" id="H2Y089">
    <property type="interactions" value="28"/>
</dbReference>
<protein>
    <recommendedName>
        <fullName evidence="15">Transient receptor potential cation channel subfamily M member 3</fullName>
    </recommendedName>
</protein>
<organism evidence="13 14">
    <name type="scientific">Ciona intestinalis</name>
    <name type="common">Transparent sea squirt</name>
    <name type="synonym">Ascidia intestinalis</name>
    <dbReference type="NCBI Taxonomy" id="7719"/>
    <lineage>
        <taxon>Eukaryota</taxon>
        <taxon>Metazoa</taxon>
        <taxon>Chordata</taxon>
        <taxon>Tunicata</taxon>
        <taxon>Ascidiacea</taxon>
        <taxon>Phlebobranchia</taxon>
        <taxon>Cionidae</taxon>
        <taxon>Ciona</taxon>
    </lineage>
</organism>
<dbReference type="Pfam" id="PF00520">
    <property type="entry name" value="Ion_trans"/>
    <property type="match status" value="1"/>
</dbReference>
<feature type="transmembrane region" description="Helical" evidence="9">
    <location>
        <begin position="1108"/>
        <end position="1125"/>
    </location>
</feature>
<reference evidence="14" key="1">
    <citation type="journal article" date="2002" name="Science">
        <title>The draft genome of Ciona intestinalis: insights into chordate and vertebrate origins.</title>
        <authorList>
            <person name="Dehal P."/>
            <person name="Satou Y."/>
            <person name="Campbell R.K."/>
            <person name="Chapman J."/>
            <person name="Degnan B."/>
            <person name="De Tomaso A."/>
            <person name="Davidson B."/>
            <person name="Di Gregorio A."/>
            <person name="Gelpke M."/>
            <person name="Goodstein D.M."/>
            <person name="Harafuji N."/>
            <person name="Hastings K.E."/>
            <person name="Ho I."/>
            <person name="Hotta K."/>
            <person name="Huang W."/>
            <person name="Kawashima T."/>
            <person name="Lemaire P."/>
            <person name="Martinez D."/>
            <person name="Meinertzhagen I.A."/>
            <person name="Necula S."/>
            <person name="Nonaka M."/>
            <person name="Putnam N."/>
            <person name="Rash S."/>
            <person name="Saiga H."/>
            <person name="Satake M."/>
            <person name="Terry A."/>
            <person name="Yamada L."/>
            <person name="Wang H.G."/>
            <person name="Awazu S."/>
            <person name="Azumi K."/>
            <person name="Boore J."/>
            <person name="Branno M."/>
            <person name="Chin-Bow S."/>
            <person name="DeSantis R."/>
            <person name="Doyle S."/>
            <person name="Francino P."/>
            <person name="Keys D.N."/>
            <person name="Haga S."/>
            <person name="Hayashi H."/>
            <person name="Hino K."/>
            <person name="Imai K.S."/>
            <person name="Inaba K."/>
            <person name="Kano S."/>
            <person name="Kobayashi K."/>
            <person name="Kobayashi M."/>
            <person name="Lee B.I."/>
            <person name="Makabe K.W."/>
            <person name="Manohar C."/>
            <person name="Matassi G."/>
            <person name="Medina M."/>
            <person name="Mochizuki Y."/>
            <person name="Mount S."/>
            <person name="Morishita T."/>
            <person name="Miura S."/>
            <person name="Nakayama A."/>
            <person name="Nishizaka S."/>
            <person name="Nomoto H."/>
            <person name="Ohta F."/>
            <person name="Oishi K."/>
            <person name="Rigoutsos I."/>
            <person name="Sano M."/>
            <person name="Sasaki A."/>
            <person name="Sasakura Y."/>
            <person name="Shoguchi E."/>
            <person name="Shin-i T."/>
            <person name="Spagnuolo A."/>
            <person name="Stainier D."/>
            <person name="Suzuki M.M."/>
            <person name="Tassy O."/>
            <person name="Takatori N."/>
            <person name="Tokuoka M."/>
            <person name="Yagi K."/>
            <person name="Yoshizaki F."/>
            <person name="Wada S."/>
            <person name="Zhang C."/>
            <person name="Hyatt P.D."/>
            <person name="Larimer F."/>
            <person name="Detter C."/>
            <person name="Doggett N."/>
            <person name="Glavina T."/>
            <person name="Hawkins T."/>
            <person name="Richardson P."/>
            <person name="Lucas S."/>
            <person name="Kohara Y."/>
            <person name="Levine M."/>
            <person name="Satoh N."/>
            <person name="Rokhsar D.S."/>
        </authorList>
    </citation>
    <scope>NUCLEOTIDE SEQUENCE [LARGE SCALE GENOMIC DNA]</scope>
</reference>
<dbReference type="STRING" id="7719.ENSCINP00000035323"/>
<feature type="transmembrane region" description="Helical" evidence="9">
    <location>
        <begin position="981"/>
        <end position="998"/>
    </location>
</feature>
<dbReference type="EMBL" id="EAAA01002144">
    <property type="status" value="NOT_ANNOTATED_CDS"/>
    <property type="molecule type" value="Genomic_DNA"/>
</dbReference>
<feature type="transmembrane region" description="Helical" evidence="9">
    <location>
        <begin position="882"/>
        <end position="902"/>
    </location>
</feature>
<evidence type="ECO:0000313" key="14">
    <source>
        <dbReference type="Proteomes" id="UP000008144"/>
    </source>
</evidence>
<dbReference type="GeneTree" id="ENSGT00940000168570"/>
<evidence type="ECO:0000256" key="8">
    <source>
        <dbReference type="SAM" id="MobiDB-lite"/>
    </source>
</evidence>
<feature type="domain" description="TRPM SLOG" evidence="11">
    <location>
        <begin position="141"/>
        <end position="405"/>
    </location>
</feature>
<evidence type="ECO:0000256" key="6">
    <source>
        <dbReference type="ARBA" id="ARBA00023136"/>
    </source>
</evidence>
<proteinExistence type="predicted"/>
<reference evidence="13" key="3">
    <citation type="submission" date="2025-08" db="UniProtKB">
        <authorList>
            <consortium name="Ensembl"/>
        </authorList>
    </citation>
    <scope>IDENTIFICATION</scope>
</reference>
<dbReference type="Ensembl" id="ENSCINT00000035188.1">
    <property type="protein sequence ID" value="ENSCINP00000035323.1"/>
    <property type="gene ID" value="ENSCING00000019510.1"/>
</dbReference>
<evidence type="ECO:0000256" key="2">
    <source>
        <dbReference type="ARBA" id="ARBA00022448"/>
    </source>
</evidence>
<dbReference type="PANTHER" id="PTHR13800">
    <property type="entry name" value="TRANSIENT RECEPTOR POTENTIAL CATION CHANNEL, SUBFAMILY M, MEMBER 6"/>
    <property type="match status" value="1"/>
</dbReference>
<dbReference type="GO" id="GO:0098655">
    <property type="term" value="P:monoatomic cation transmembrane transport"/>
    <property type="evidence" value="ECO:0000318"/>
    <property type="project" value="GO_Central"/>
</dbReference>
<evidence type="ECO:0000256" key="3">
    <source>
        <dbReference type="ARBA" id="ARBA00022692"/>
    </source>
</evidence>
<evidence type="ECO:0000256" key="4">
    <source>
        <dbReference type="ARBA" id="ARBA00022989"/>
    </source>
</evidence>
<evidence type="ECO:0000256" key="7">
    <source>
        <dbReference type="ARBA" id="ARBA00023303"/>
    </source>
</evidence>
<evidence type="ECO:0000256" key="1">
    <source>
        <dbReference type="ARBA" id="ARBA00004141"/>
    </source>
</evidence>
<keyword evidence="7" id="KW-0407">Ion channel</keyword>
<accession>H2Y089</accession>
<evidence type="ECO:0000259" key="10">
    <source>
        <dbReference type="Pfam" id="PF00520"/>
    </source>
</evidence>
<keyword evidence="2" id="KW-0813">Transport</keyword>
<dbReference type="OMA" id="YAIAYIC"/>
<dbReference type="InterPro" id="IPR057366">
    <property type="entry name" value="TRPM-like"/>
</dbReference>
<dbReference type="PANTHER" id="PTHR13800:SF1">
    <property type="entry name" value="TRANSIENT RECEPTOR POTENTIAL CATION CHANNEL TRPM"/>
    <property type="match status" value="1"/>
</dbReference>
<comment type="subcellular location">
    <subcellularLocation>
        <location evidence="1">Membrane</location>
        <topology evidence="1">Multi-pass membrane protein</topology>
    </subcellularLocation>
</comment>
<dbReference type="GO" id="GO:0005886">
    <property type="term" value="C:plasma membrane"/>
    <property type="evidence" value="ECO:0000318"/>
    <property type="project" value="GO_Central"/>
</dbReference>
<keyword evidence="14" id="KW-1185">Reference proteome</keyword>
<dbReference type="GO" id="GO:0006816">
    <property type="term" value="P:calcium ion transport"/>
    <property type="evidence" value="ECO:0000318"/>
    <property type="project" value="GO_Central"/>
</dbReference>
<evidence type="ECO:0000259" key="12">
    <source>
        <dbReference type="Pfam" id="PF25508"/>
    </source>
</evidence>
<feature type="domain" description="TRPM-like" evidence="12">
    <location>
        <begin position="521"/>
        <end position="775"/>
    </location>
</feature>
<dbReference type="InterPro" id="IPR005821">
    <property type="entry name" value="Ion_trans_dom"/>
</dbReference>
<dbReference type="Pfam" id="PF18139">
    <property type="entry name" value="LSDAT_euk"/>
    <property type="match status" value="1"/>
</dbReference>
<feature type="transmembrane region" description="Helical" evidence="9">
    <location>
        <begin position="1156"/>
        <end position="1175"/>
    </location>
</feature>
<evidence type="ECO:0000256" key="9">
    <source>
        <dbReference type="SAM" id="Phobius"/>
    </source>
</evidence>
<evidence type="ECO:0008006" key="15">
    <source>
        <dbReference type="Google" id="ProtNLM"/>
    </source>
</evidence>
<feature type="transmembrane region" description="Helical" evidence="9">
    <location>
        <begin position="1018"/>
        <end position="1035"/>
    </location>
</feature>
<keyword evidence="3 9" id="KW-0812">Transmembrane</keyword>
<keyword evidence="5" id="KW-0406">Ion transport</keyword>
<dbReference type="InterPro" id="IPR041491">
    <property type="entry name" value="TRPM_SLOG"/>
</dbReference>
<dbReference type="HOGENOM" id="CLU_001390_4_1_1"/>
<keyword evidence="6 9" id="KW-0472">Membrane</keyword>